<dbReference type="KEGG" id="amr:AM1_C0375"/>
<accession>A8ZNA3</accession>
<keyword evidence="3" id="KW-1185">Reference proteome</keyword>
<evidence type="ECO:0000256" key="1">
    <source>
        <dbReference type="SAM" id="MobiDB-lite"/>
    </source>
</evidence>
<protein>
    <recommendedName>
        <fullName evidence="4">Actin-like protein N-terminal domain-containing protein</fullName>
    </recommendedName>
</protein>
<organism evidence="2 3">
    <name type="scientific">Acaryochloris marina (strain MBIC 11017)</name>
    <dbReference type="NCBI Taxonomy" id="329726"/>
    <lineage>
        <taxon>Bacteria</taxon>
        <taxon>Bacillati</taxon>
        <taxon>Cyanobacteriota</taxon>
        <taxon>Cyanophyceae</taxon>
        <taxon>Acaryochloridales</taxon>
        <taxon>Acaryochloridaceae</taxon>
        <taxon>Acaryochloris</taxon>
    </lineage>
</organism>
<evidence type="ECO:0008006" key="4">
    <source>
        <dbReference type="Google" id="ProtNLM"/>
    </source>
</evidence>
<dbReference type="OrthoDB" id="9817196at2"/>
<keyword evidence="2" id="KW-0614">Plasmid</keyword>
<name>A8ZNA3_ACAM1</name>
<dbReference type="AlphaFoldDB" id="A8ZNA3"/>
<feature type="region of interest" description="Disordered" evidence="1">
    <location>
        <begin position="341"/>
        <end position="372"/>
    </location>
</feature>
<reference evidence="2 3" key="1">
    <citation type="journal article" date="2008" name="Proc. Natl. Acad. Sci. U.S.A.">
        <title>Niche adaptation and genome expansion in the chlorophyll d-producing cyanobacterium Acaryochloris marina.</title>
        <authorList>
            <person name="Swingley W.D."/>
            <person name="Chen M."/>
            <person name="Cheung P.C."/>
            <person name="Conrad A.L."/>
            <person name="Dejesa L.C."/>
            <person name="Hao J."/>
            <person name="Honchak B.M."/>
            <person name="Karbach L.E."/>
            <person name="Kurdoglu A."/>
            <person name="Lahiri S."/>
            <person name="Mastrian S.D."/>
            <person name="Miyashita H."/>
            <person name="Page L."/>
            <person name="Ramakrishna P."/>
            <person name="Satoh S."/>
            <person name="Sattley W.M."/>
            <person name="Shimada Y."/>
            <person name="Taylor H.L."/>
            <person name="Tomo T."/>
            <person name="Tsuchiya T."/>
            <person name="Wang Z.T."/>
            <person name="Raymond J."/>
            <person name="Mimuro M."/>
            <person name="Blankenship R.E."/>
            <person name="Touchman J.W."/>
        </authorList>
    </citation>
    <scope>NUCLEOTIDE SEQUENCE [LARGE SCALE GENOMIC DNA]</scope>
    <source>
        <strain evidence="3">MBIC 11017</strain>
        <plasmid evidence="3">Plasmid pREB3</plasmid>
    </source>
</reference>
<gene>
    <name evidence="2" type="ordered locus">AM1_C0375</name>
</gene>
<dbReference type="HOGENOM" id="CLU_743191_0_0_3"/>
<dbReference type="EMBL" id="CP000840">
    <property type="protein sequence ID" value="ABW32302.1"/>
    <property type="molecule type" value="Genomic_DNA"/>
</dbReference>
<dbReference type="Proteomes" id="UP000000268">
    <property type="component" value="Plasmid pREB3"/>
</dbReference>
<evidence type="ECO:0000313" key="3">
    <source>
        <dbReference type="Proteomes" id="UP000000268"/>
    </source>
</evidence>
<proteinExistence type="predicted"/>
<sequence>MTTKIFLTVDVGASLTKAFLQIAPDGKLPIEECITQPSAVLRTTESLYEESDHDNSAHSSLLGYGGMYWQTGQIAETNLRQTNTDQHKHPEAIAKVLSIAGYAISKAGNGCEMYLDLLLPQSEEPSFAQMKRDLAKYVSKFLYGPKQLTCAPRFVNVLPESAGIVSYAKVYPSIILMFGHKDFTLTKVKDEHSGLGYIQTWAGRGSLMIQHHMNWTPSNELTGAKLIFSQGVGQKGLEKTLGEKAGPIVASLRQARDLYWVNLQHQLSSDIDVVQAKRIYVAGGGAPAWSKQLKEFFSGKMDSLGPVIRTIGQEFPEWSKSPMTYRLTDAYLVWRQSADRPETLQAPPTRKSVKTTKTTKSAKRAKAEVSNV</sequence>
<dbReference type="RefSeq" id="WP_012167616.1">
    <property type="nucleotide sequence ID" value="NC_009928.1"/>
</dbReference>
<evidence type="ECO:0000313" key="2">
    <source>
        <dbReference type="EMBL" id="ABW32302.1"/>
    </source>
</evidence>
<geneLocation type="plasmid" evidence="2 3">
    <name>pREB3</name>
</geneLocation>